<keyword evidence="2" id="KW-0472">Membrane</keyword>
<dbReference type="AlphaFoldDB" id="C5FE04"/>
<evidence type="ECO:0000256" key="1">
    <source>
        <dbReference type="SAM" id="MobiDB-lite"/>
    </source>
</evidence>
<dbReference type="RefSeq" id="XP_002850822.1">
    <property type="nucleotide sequence ID" value="XM_002850776.1"/>
</dbReference>
<dbReference type="HOGENOM" id="CLU_089348_0_0_1"/>
<keyword evidence="2" id="KW-0812">Transmembrane</keyword>
<evidence type="ECO:0000313" key="4">
    <source>
        <dbReference type="Proteomes" id="UP000002035"/>
    </source>
</evidence>
<feature type="transmembrane region" description="Helical" evidence="2">
    <location>
        <begin position="156"/>
        <end position="178"/>
    </location>
</feature>
<feature type="compositionally biased region" description="Basic and acidic residues" evidence="1">
    <location>
        <begin position="222"/>
        <end position="240"/>
    </location>
</feature>
<dbReference type="EMBL" id="DS995701">
    <property type="protein sequence ID" value="EEQ28038.1"/>
    <property type="molecule type" value="Genomic_DNA"/>
</dbReference>
<dbReference type="GeneID" id="9226753"/>
<dbReference type="STRING" id="554155.C5FE04"/>
<dbReference type="VEuPathDB" id="FungiDB:MCYG_00926"/>
<keyword evidence="4" id="KW-1185">Reference proteome</keyword>
<reference evidence="4" key="1">
    <citation type="journal article" date="2012" name="MBio">
        <title>Comparative genome analysis of Trichophyton rubrum and related dermatophytes reveals candidate genes involved in infection.</title>
        <authorList>
            <person name="Martinez D.A."/>
            <person name="Oliver B.G."/>
            <person name="Graeser Y."/>
            <person name="Goldberg J.M."/>
            <person name="Li W."/>
            <person name="Martinez-Rossi N.M."/>
            <person name="Monod M."/>
            <person name="Shelest E."/>
            <person name="Barton R.C."/>
            <person name="Birch E."/>
            <person name="Brakhage A.A."/>
            <person name="Chen Z."/>
            <person name="Gurr S.J."/>
            <person name="Heiman D."/>
            <person name="Heitman J."/>
            <person name="Kosti I."/>
            <person name="Rossi A."/>
            <person name="Saif S."/>
            <person name="Samalova M."/>
            <person name="Saunders C.W."/>
            <person name="Shea T."/>
            <person name="Summerbell R.C."/>
            <person name="Xu J."/>
            <person name="Young S."/>
            <person name="Zeng Q."/>
            <person name="Birren B.W."/>
            <person name="Cuomo C.A."/>
            <person name="White T.C."/>
        </authorList>
    </citation>
    <scope>NUCLEOTIDE SEQUENCE [LARGE SCALE GENOMIC DNA]</scope>
    <source>
        <strain evidence="4">ATCC MYA-4605 / CBS 113480</strain>
    </source>
</reference>
<feature type="region of interest" description="Disordered" evidence="1">
    <location>
        <begin position="129"/>
        <end position="152"/>
    </location>
</feature>
<protein>
    <submittedName>
        <fullName evidence="3">Uncharacterized protein</fullName>
    </submittedName>
</protein>
<name>C5FE04_ARTOC</name>
<evidence type="ECO:0000313" key="3">
    <source>
        <dbReference type="EMBL" id="EEQ28038.1"/>
    </source>
</evidence>
<feature type="region of interest" description="Disordered" evidence="1">
    <location>
        <begin position="202"/>
        <end position="265"/>
    </location>
</feature>
<dbReference type="Proteomes" id="UP000002035">
    <property type="component" value="Unassembled WGS sequence"/>
</dbReference>
<organism evidence="3 4">
    <name type="scientific">Arthroderma otae (strain ATCC MYA-4605 / CBS 113480)</name>
    <name type="common">Microsporum canis</name>
    <dbReference type="NCBI Taxonomy" id="554155"/>
    <lineage>
        <taxon>Eukaryota</taxon>
        <taxon>Fungi</taxon>
        <taxon>Dikarya</taxon>
        <taxon>Ascomycota</taxon>
        <taxon>Pezizomycotina</taxon>
        <taxon>Eurotiomycetes</taxon>
        <taxon>Eurotiomycetidae</taxon>
        <taxon>Onygenales</taxon>
        <taxon>Arthrodermataceae</taxon>
        <taxon>Microsporum</taxon>
    </lineage>
</organism>
<proteinExistence type="predicted"/>
<accession>C5FE04</accession>
<keyword evidence="2" id="KW-1133">Transmembrane helix</keyword>
<evidence type="ECO:0000256" key="2">
    <source>
        <dbReference type="SAM" id="Phobius"/>
    </source>
</evidence>
<sequence length="265" mass="29763">MGSIEDCRTRWRLRRDEEEEPTTYRNDSSVRLRFGGWEQEYIDRCLVRRRYNQSLWLVSVDESYRELLAPVNVSNHYEETRVTIVVPKPVLSEMSTFRFDIKSCSERDCYDDSRAISSDEFYVQALSTAPRTLGSSSTEPLEPEEPPSGLSPGGRVGIGIGLGLAAIALGLMGFLYLYRRRRRRREIESYLLSAAAEETTVTAKATSEEATVAEMPASNSPEAHKRPIFEMEGQEQHKELQGSLPASEMPGSQPAPAELAGSPHI</sequence>
<gene>
    <name evidence="3" type="ORF">MCYG_00926</name>
</gene>
<feature type="compositionally biased region" description="Low complexity" evidence="1">
    <location>
        <begin position="202"/>
        <end position="214"/>
    </location>
</feature>
<dbReference type="eggNOG" id="ENOG502RPYG">
    <property type="taxonomic scope" value="Eukaryota"/>
</dbReference>